<dbReference type="GO" id="GO:0071555">
    <property type="term" value="P:cell wall organization"/>
    <property type="evidence" value="ECO:0007669"/>
    <property type="project" value="UniProtKB-KW"/>
</dbReference>
<accession>A2X1Y0</accession>
<dbReference type="InterPro" id="IPR001173">
    <property type="entry name" value="Glyco_trans_2-like"/>
</dbReference>
<keyword evidence="6" id="KW-0333">Golgi apparatus</keyword>
<dbReference type="OMA" id="ERCTADI"/>
<evidence type="ECO:0000256" key="8">
    <source>
        <dbReference type="ARBA" id="ARBA00023316"/>
    </source>
</evidence>
<dbReference type="Proteomes" id="UP000007015">
    <property type="component" value="Chromosome 2"/>
</dbReference>
<dbReference type="STRING" id="39946.A2X1Y0"/>
<evidence type="ECO:0000313" key="11">
    <source>
        <dbReference type="EMBL" id="EAY84840.1"/>
    </source>
</evidence>
<keyword evidence="5 9" id="KW-1133">Transmembrane helix</keyword>
<organism evidence="11 12">
    <name type="scientific">Oryza sativa subsp. indica</name>
    <name type="common">Rice</name>
    <dbReference type="NCBI Taxonomy" id="39946"/>
    <lineage>
        <taxon>Eukaryota</taxon>
        <taxon>Viridiplantae</taxon>
        <taxon>Streptophyta</taxon>
        <taxon>Embryophyta</taxon>
        <taxon>Tracheophyta</taxon>
        <taxon>Spermatophyta</taxon>
        <taxon>Magnoliopsida</taxon>
        <taxon>Liliopsida</taxon>
        <taxon>Poales</taxon>
        <taxon>Poaceae</taxon>
        <taxon>BOP clade</taxon>
        <taxon>Oryzoideae</taxon>
        <taxon>Oryzeae</taxon>
        <taxon>Oryzinae</taxon>
        <taxon>Oryza</taxon>
        <taxon>Oryza sativa</taxon>
    </lineage>
</organism>
<dbReference type="Pfam" id="PF00535">
    <property type="entry name" value="Glycos_transf_2"/>
    <property type="match status" value="1"/>
</dbReference>
<keyword evidence="12" id="KW-1185">Reference proteome</keyword>
<evidence type="ECO:0000256" key="7">
    <source>
        <dbReference type="ARBA" id="ARBA00023136"/>
    </source>
</evidence>
<evidence type="ECO:0000256" key="4">
    <source>
        <dbReference type="ARBA" id="ARBA00022692"/>
    </source>
</evidence>
<sequence length="284" mass="31977">MEVNGGGAAGLPEAWSQVRAPVIVPLLRLAVAVCLTMSVLLFLERMYMAVVISGVKILRRRPDRRYRCDPIPDDDPELGTSAFPVVLIQIPMFNEREVYQLSIGAVCGLSWPSDRLVVQVLDDSLTPSSSCHHRDQWEMVRIECERWAHKGVNITYQIRENRKGYKAGALKEGMKHGYVRECEYVAIFDADFQPDPDFLRRTIPFLVHNSDIALVQARWRFVDLGHLWVIQWLGRAIELLVGRGMCRMEYMRVSPMIAGGAGSTGWARGVAIAVGDHGGMEGRR</sequence>
<protein>
    <recommendedName>
        <fullName evidence="10">Glycosyltransferase 2-like domain-containing protein</fullName>
    </recommendedName>
</protein>
<name>A2X1Y0_ORYSI</name>
<dbReference type="GO" id="GO:0000139">
    <property type="term" value="C:Golgi membrane"/>
    <property type="evidence" value="ECO:0007669"/>
    <property type="project" value="UniProtKB-SubCell"/>
</dbReference>
<dbReference type="HOGENOM" id="CLU_085541_0_0_1"/>
<evidence type="ECO:0000256" key="1">
    <source>
        <dbReference type="ARBA" id="ARBA00004653"/>
    </source>
</evidence>
<evidence type="ECO:0000256" key="5">
    <source>
        <dbReference type="ARBA" id="ARBA00022989"/>
    </source>
</evidence>
<dbReference type="GO" id="GO:0051753">
    <property type="term" value="F:mannan synthase activity"/>
    <property type="evidence" value="ECO:0007669"/>
    <property type="project" value="TreeGrafter"/>
</dbReference>
<dbReference type="AlphaFoldDB" id="A2X1Y0"/>
<comment type="subcellular location">
    <subcellularLocation>
        <location evidence="1">Golgi apparatus membrane</location>
        <topology evidence="1">Multi-pass membrane protein</topology>
    </subcellularLocation>
</comment>
<dbReference type="PANTHER" id="PTHR32044">
    <property type="entry name" value="GLUCOMANNAN 4-BETA-MANNOSYLTRANSFERASE 9"/>
    <property type="match status" value="1"/>
</dbReference>
<gene>
    <name evidence="11" type="ORF">OsI_06205</name>
</gene>
<evidence type="ECO:0000259" key="10">
    <source>
        <dbReference type="Pfam" id="PF00535"/>
    </source>
</evidence>
<evidence type="ECO:0000256" key="9">
    <source>
        <dbReference type="SAM" id="Phobius"/>
    </source>
</evidence>
<dbReference type="Gene3D" id="3.90.550.10">
    <property type="entry name" value="Spore Coat Polysaccharide Biosynthesis Protein SpsA, Chain A"/>
    <property type="match status" value="1"/>
</dbReference>
<dbReference type="SUPFAM" id="SSF53448">
    <property type="entry name" value="Nucleotide-diphospho-sugar transferases"/>
    <property type="match status" value="1"/>
</dbReference>
<dbReference type="Gramene" id="BGIOSGA006965-TA">
    <property type="protein sequence ID" value="BGIOSGA006965-PA"/>
    <property type="gene ID" value="BGIOSGA006965"/>
</dbReference>
<evidence type="ECO:0000256" key="2">
    <source>
        <dbReference type="ARBA" id="ARBA00022676"/>
    </source>
</evidence>
<feature type="transmembrane region" description="Helical" evidence="9">
    <location>
        <begin position="22"/>
        <end position="43"/>
    </location>
</feature>
<keyword evidence="2" id="KW-0328">Glycosyltransferase</keyword>
<keyword evidence="4 9" id="KW-0812">Transmembrane</keyword>
<dbReference type="PANTHER" id="PTHR32044:SF75">
    <property type="entry name" value="GLUCOMANNAN 4-BETA-MANNOSYLTRANSFERASE 1"/>
    <property type="match status" value="1"/>
</dbReference>
<proteinExistence type="predicted"/>
<keyword evidence="8" id="KW-0961">Cell wall biogenesis/degradation</keyword>
<evidence type="ECO:0000256" key="6">
    <source>
        <dbReference type="ARBA" id="ARBA00023034"/>
    </source>
</evidence>
<dbReference type="InterPro" id="IPR029044">
    <property type="entry name" value="Nucleotide-diphossugar_trans"/>
</dbReference>
<evidence type="ECO:0000313" key="12">
    <source>
        <dbReference type="Proteomes" id="UP000007015"/>
    </source>
</evidence>
<evidence type="ECO:0000256" key="3">
    <source>
        <dbReference type="ARBA" id="ARBA00022679"/>
    </source>
</evidence>
<feature type="domain" description="Glycosyltransferase 2-like" evidence="10">
    <location>
        <begin position="144"/>
        <end position="231"/>
    </location>
</feature>
<keyword evidence="3" id="KW-0808">Transferase</keyword>
<dbReference type="EMBL" id="CM000127">
    <property type="protein sequence ID" value="EAY84840.1"/>
    <property type="molecule type" value="Genomic_DNA"/>
</dbReference>
<keyword evidence="7 9" id="KW-0472">Membrane</keyword>
<reference evidence="11 12" key="1">
    <citation type="journal article" date="2005" name="PLoS Biol.">
        <title>The genomes of Oryza sativa: a history of duplications.</title>
        <authorList>
            <person name="Yu J."/>
            <person name="Wang J."/>
            <person name="Lin W."/>
            <person name="Li S."/>
            <person name="Li H."/>
            <person name="Zhou J."/>
            <person name="Ni P."/>
            <person name="Dong W."/>
            <person name="Hu S."/>
            <person name="Zeng C."/>
            <person name="Zhang J."/>
            <person name="Zhang Y."/>
            <person name="Li R."/>
            <person name="Xu Z."/>
            <person name="Li S."/>
            <person name="Li X."/>
            <person name="Zheng H."/>
            <person name="Cong L."/>
            <person name="Lin L."/>
            <person name="Yin J."/>
            <person name="Geng J."/>
            <person name="Li G."/>
            <person name="Shi J."/>
            <person name="Liu J."/>
            <person name="Lv H."/>
            <person name="Li J."/>
            <person name="Wang J."/>
            <person name="Deng Y."/>
            <person name="Ran L."/>
            <person name="Shi X."/>
            <person name="Wang X."/>
            <person name="Wu Q."/>
            <person name="Li C."/>
            <person name="Ren X."/>
            <person name="Wang J."/>
            <person name="Wang X."/>
            <person name="Li D."/>
            <person name="Liu D."/>
            <person name="Zhang X."/>
            <person name="Ji Z."/>
            <person name="Zhao W."/>
            <person name="Sun Y."/>
            <person name="Zhang Z."/>
            <person name="Bao J."/>
            <person name="Han Y."/>
            <person name="Dong L."/>
            <person name="Ji J."/>
            <person name="Chen P."/>
            <person name="Wu S."/>
            <person name="Liu J."/>
            <person name="Xiao Y."/>
            <person name="Bu D."/>
            <person name="Tan J."/>
            <person name="Yang L."/>
            <person name="Ye C."/>
            <person name="Zhang J."/>
            <person name="Xu J."/>
            <person name="Zhou Y."/>
            <person name="Yu Y."/>
            <person name="Zhang B."/>
            <person name="Zhuang S."/>
            <person name="Wei H."/>
            <person name="Liu B."/>
            <person name="Lei M."/>
            <person name="Yu H."/>
            <person name="Li Y."/>
            <person name="Xu H."/>
            <person name="Wei S."/>
            <person name="He X."/>
            <person name="Fang L."/>
            <person name="Zhang Z."/>
            <person name="Zhang Y."/>
            <person name="Huang X."/>
            <person name="Su Z."/>
            <person name="Tong W."/>
            <person name="Li J."/>
            <person name="Tong Z."/>
            <person name="Li S."/>
            <person name="Ye J."/>
            <person name="Wang L."/>
            <person name="Fang L."/>
            <person name="Lei T."/>
            <person name="Chen C."/>
            <person name="Chen H."/>
            <person name="Xu Z."/>
            <person name="Li H."/>
            <person name="Huang H."/>
            <person name="Zhang F."/>
            <person name="Xu H."/>
            <person name="Li N."/>
            <person name="Zhao C."/>
            <person name="Li S."/>
            <person name="Dong L."/>
            <person name="Huang Y."/>
            <person name="Li L."/>
            <person name="Xi Y."/>
            <person name="Qi Q."/>
            <person name="Li W."/>
            <person name="Zhang B."/>
            <person name="Hu W."/>
            <person name="Zhang Y."/>
            <person name="Tian X."/>
            <person name="Jiao Y."/>
            <person name="Liang X."/>
            <person name="Jin J."/>
            <person name="Gao L."/>
            <person name="Zheng W."/>
            <person name="Hao B."/>
            <person name="Liu S."/>
            <person name="Wang W."/>
            <person name="Yuan L."/>
            <person name="Cao M."/>
            <person name="McDermott J."/>
            <person name="Samudrala R."/>
            <person name="Wang J."/>
            <person name="Wong G.K."/>
            <person name="Yang H."/>
        </authorList>
    </citation>
    <scope>NUCLEOTIDE SEQUENCE [LARGE SCALE GENOMIC DNA]</scope>
    <source>
        <strain evidence="12">cv. 93-11</strain>
    </source>
</reference>